<dbReference type="Proteomes" id="UP000235145">
    <property type="component" value="Unassembled WGS sequence"/>
</dbReference>
<comment type="caution">
    <text evidence="1">The sequence shown here is derived from an EMBL/GenBank/DDBJ whole genome shotgun (WGS) entry which is preliminary data.</text>
</comment>
<name>A0A9R1V1R9_LACSA</name>
<accession>A0A9R1V1R9</accession>
<evidence type="ECO:0000313" key="1">
    <source>
        <dbReference type="EMBL" id="KAJ0196733.1"/>
    </source>
</evidence>
<keyword evidence="2" id="KW-1185">Reference proteome</keyword>
<organism evidence="1 2">
    <name type="scientific">Lactuca sativa</name>
    <name type="common">Garden lettuce</name>
    <dbReference type="NCBI Taxonomy" id="4236"/>
    <lineage>
        <taxon>Eukaryota</taxon>
        <taxon>Viridiplantae</taxon>
        <taxon>Streptophyta</taxon>
        <taxon>Embryophyta</taxon>
        <taxon>Tracheophyta</taxon>
        <taxon>Spermatophyta</taxon>
        <taxon>Magnoliopsida</taxon>
        <taxon>eudicotyledons</taxon>
        <taxon>Gunneridae</taxon>
        <taxon>Pentapetalae</taxon>
        <taxon>asterids</taxon>
        <taxon>campanulids</taxon>
        <taxon>Asterales</taxon>
        <taxon>Asteraceae</taxon>
        <taxon>Cichorioideae</taxon>
        <taxon>Cichorieae</taxon>
        <taxon>Lactucinae</taxon>
        <taxon>Lactuca</taxon>
    </lineage>
</organism>
<gene>
    <name evidence="1" type="ORF">LSAT_V11C700348460</name>
</gene>
<evidence type="ECO:0000313" key="2">
    <source>
        <dbReference type="Proteomes" id="UP000235145"/>
    </source>
</evidence>
<sequence length="121" mass="13519">MIAASLVNFNGLDIVYYLVAYALDCRQSRSIDHSPIQKSIIMAFSSQEQETQGSSIGISICKKATVADKLNMNQLEDAYEKKKSDSQTKEVQLLRKADVGFKKRKGISTPIERAFGVEIRD</sequence>
<dbReference type="EMBL" id="NBSK02000007">
    <property type="protein sequence ID" value="KAJ0196733.1"/>
    <property type="molecule type" value="Genomic_DNA"/>
</dbReference>
<dbReference type="AlphaFoldDB" id="A0A9R1V1R9"/>
<protein>
    <submittedName>
        <fullName evidence="1">Uncharacterized protein</fullName>
    </submittedName>
</protein>
<reference evidence="1 2" key="1">
    <citation type="journal article" date="2017" name="Nat. Commun.">
        <title>Genome assembly with in vitro proximity ligation data and whole-genome triplication in lettuce.</title>
        <authorList>
            <person name="Reyes-Chin-Wo S."/>
            <person name="Wang Z."/>
            <person name="Yang X."/>
            <person name="Kozik A."/>
            <person name="Arikit S."/>
            <person name="Song C."/>
            <person name="Xia L."/>
            <person name="Froenicke L."/>
            <person name="Lavelle D.O."/>
            <person name="Truco M.J."/>
            <person name="Xia R."/>
            <person name="Zhu S."/>
            <person name="Xu C."/>
            <person name="Xu H."/>
            <person name="Xu X."/>
            <person name="Cox K."/>
            <person name="Korf I."/>
            <person name="Meyers B.C."/>
            <person name="Michelmore R.W."/>
        </authorList>
    </citation>
    <scope>NUCLEOTIDE SEQUENCE [LARGE SCALE GENOMIC DNA]</scope>
    <source>
        <strain evidence="2">cv. Salinas</strain>
        <tissue evidence="1">Seedlings</tissue>
    </source>
</reference>
<proteinExistence type="predicted"/>